<dbReference type="PANTHER" id="PTHR34236:SF1">
    <property type="entry name" value="DIMETHYL SULFOXIDE REDUCTASE TRANSCRIPTIONAL ACTIVATOR"/>
    <property type="match status" value="1"/>
</dbReference>
<accession>A0ABD6ASP1</accession>
<evidence type="ECO:0000313" key="5">
    <source>
        <dbReference type="EMBL" id="MFD1511934.1"/>
    </source>
</evidence>
<sequence length="221" mass="24926">MVVITDITIPADQFALGELFEEYPDIDIELERLVPLREGVIPLFWVEVASPEAVETTLLADPMTLEVTLLTDMDGRHLFNVVWDAAIDSLVQPLIESNAEVLRAEGGADYWEFRLQFESRDQLADFRRRCQENDVQIQLDALYNPALPDQDTDGSGLTDEQYDLIATAYDNGYFEVPRGIELGEVATLIGISSNAASQRMRRGLSTIVEWALEAQKYPDRK</sequence>
<dbReference type="RefSeq" id="WP_250871917.1">
    <property type="nucleotide sequence ID" value="NZ_JALXFV010000002.1"/>
</dbReference>
<feature type="domain" description="HTH bat-type" evidence="3">
    <location>
        <begin position="157"/>
        <end position="208"/>
    </location>
</feature>
<evidence type="ECO:0000313" key="6">
    <source>
        <dbReference type="Proteomes" id="UP001597187"/>
    </source>
</evidence>
<evidence type="ECO:0000256" key="1">
    <source>
        <dbReference type="ARBA" id="ARBA00023015"/>
    </source>
</evidence>
<dbReference type="Pfam" id="PF04967">
    <property type="entry name" value="HTH_10"/>
    <property type="match status" value="1"/>
</dbReference>
<proteinExistence type="predicted"/>
<evidence type="ECO:0000256" key="2">
    <source>
        <dbReference type="ARBA" id="ARBA00023163"/>
    </source>
</evidence>
<comment type="caution">
    <text evidence="5">The sequence shown here is derived from an EMBL/GenBank/DDBJ whole genome shotgun (WGS) entry which is preliminary data.</text>
</comment>
<dbReference type="Pfam" id="PF15915">
    <property type="entry name" value="BAT"/>
    <property type="match status" value="1"/>
</dbReference>
<name>A0ABD6ASP1_9EURY</name>
<reference evidence="5 6" key="1">
    <citation type="journal article" date="2019" name="Int. J. Syst. Evol. Microbiol.">
        <title>The Global Catalogue of Microorganisms (GCM) 10K type strain sequencing project: providing services to taxonomists for standard genome sequencing and annotation.</title>
        <authorList>
            <consortium name="The Broad Institute Genomics Platform"/>
            <consortium name="The Broad Institute Genome Sequencing Center for Infectious Disease"/>
            <person name="Wu L."/>
            <person name="Ma J."/>
        </authorList>
    </citation>
    <scope>NUCLEOTIDE SEQUENCE [LARGE SCALE GENOMIC DNA]</scope>
    <source>
        <strain evidence="5 6">CGMCC 1.12563</strain>
    </source>
</reference>
<feature type="domain" description="Bacterioopsin transcriptional activator GAF and HTH associated" evidence="4">
    <location>
        <begin position="23"/>
        <end position="138"/>
    </location>
</feature>
<dbReference type="InterPro" id="IPR031803">
    <property type="entry name" value="BAT_GAF/HTH-assoc"/>
</dbReference>
<dbReference type="Proteomes" id="UP001597187">
    <property type="component" value="Unassembled WGS sequence"/>
</dbReference>
<keyword evidence="6" id="KW-1185">Reference proteome</keyword>
<evidence type="ECO:0000259" key="4">
    <source>
        <dbReference type="Pfam" id="PF15915"/>
    </source>
</evidence>
<dbReference type="InterPro" id="IPR007050">
    <property type="entry name" value="HTH_bacterioopsin"/>
</dbReference>
<keyword evidence="1" id="KW-0805">Transcription regulation</keyword>
<dbReference type="EMBL" id="JBHUDC010000002">
    <property type="protein sequence ID" value="MFD1511934.1"/>
    <property type="molecule type" value="Genomic_DNA"/>
</dbReference>
<organism evidence="5 6">
    <name type="scientific">Halomarina rubra</name>
    <dbReference type="NCBI Taxonomy" id="2071873"/>
    <lineage>
        <taxon>Archaea</taxon>
        <taxon>Methanobacteriati</taxon>
        <taxon>Methanobacteriota</taxon>
        <taxon>Stenosarchaea group</taxon>
        <taxon>Halobacteria</taxon>
        <taxon>Halobacteriales</taxon>
        <taxon>Natronomonadaceae</taxon>
        <taxon>Halomarina</taxon>
    </lineage>
</organism>
<evidence type="ECO:0000259" key="3">
    <source>
        <dbReference type="Pfam" id="PF04967"/>
    </source>
</evidence>
<keyword evidence="2" id="KW-0804">Transcription</keyword>
<dbReference type="AlphaFoldDB" id="A0ABD6ASP1"/>
<protein>
    <submittedName>
        <fullName evidence="5">Helix-turn-helix domain-containing protein</fullName>
    </submittedName>
</protein>
<gene>
    <name evidence="5" type="ORF">ACFSBT_01405</name>
</gene>
<dbReference type="PANTHER" id="PTHR34236">
    <property type="entry name" value="DIMETHYL SULFOXIDE REDUCTASE TRANSCRIPTIONAL ACTIVATOR"/>
    <property type="match status" value="1"/>
</dbReference>